<gene>
    <name evidence="2" type="ORF">GCM10023320_14580</name>
</gene>
<dbReference type="InterPro" id="IPR000600">
    <property type="entry name" value="ROK"/>
</dbReference>
<dbReference type="Gene3D" id="3.30.420.40">
    <property type="match status" value="2"/>
</dbReference>
<dbReference type="EMBL" id="BAABJO010000004">
    <property type="protein sequence ID" value="GAA5115559.1"/>
    <property type="molecule type" value="Genomic_DNA"/>
</dbReference>
<reference evidence="3" key="1">
    <citation type="journal article" date="2019" name="Int. J. Syst. Evol. Microbiol.">
        <title>The Global Catalogue of Microorganisms (GCM) 10K type strain sequencing project: providing services to taxonomists for standard genome sequencing and annotation.</title>
        <authorList>
            <consortium name="The Broad Institute Genomics Platform"/>
            <consortium name="The Broad Institute Genome Sequencing Center for Infectious Disease"/>
            <person name="Wu L."/>
            <person name="Ma J."/>
        </authorList>
    </citation>
    <scope>NUCLEOTIDE SEQUENCE [LARGE SCALE GENOMIC DNA]</scope>
    <source>
        <strain evidence="3">JCM 18302</strain>
    </source>
</reference>
<proteinExistence type="inferred from homology"/>
<sequence length="296" mass="29529">MGDGYVLAVDFGGTKAGLAAFDATGTVLASERLPIHAERGAEQAVARTIEAARSLVGDVGGRALLGSGVASPGIVLRDRVLLAPNVPGWSRLRLQDTFEEALGVPVMCATDVKAAALAEARWGRLHGIHTGLHLNLGTGIALGVVVDGAVLTGAHGAAGEIGYNLPVAGGRAGGHAPLEERVGGGAIGARGRAFGGGGDAASVFALARSVPGARAFLAETLDELAVHVANAAILVDPARITVGGGMVESADVVLPALESVLDRAVPFPPEVLPARFAQNGPLVGAAALAWDAVPAS</sequence>
<evidence type="ECO:0000313" key="3">
    <source>
        <dbReference type="Proteomes" id="UP001500804"/>
    </source>
</evidence>
<dbReference type="PANTHER" id="PTHR18964">
    <property type="entry name" value="ROK (REPRESSOR, ORF, KINASE) FAMILY"/>
    <property type="match status" value="1"/>
</dbReference>
<dbReference type="CDD" id="cd23763">
    <property type="entry name" value="ASKHA_ATPase_ROK"/>
    <property type="match status" value="1"/>
</dbReference>
<dbReference type="Pfam" id="PF00480">
    <property type="entry name" value="ROK"/>
    <property type="match status" value="1"/>
</dbReference>
<protein>
    <submittedName>
        <fullName evidence="2">ROK family protein</fullName>
    </submittedName>
</protein>
<comment type="similarity">
    <text evidence="1">Belongs to the ROK (NagC/XylR) family.</text>
</comment>
<dbReference type="Proteomes" id="UP001500804">
    <property type="component" value="Unassembled WGS sequence"/>
</dbReference>
<dbReference type="InterPro" id="IPR043129">
    <property type="entry name" value="ATPase_NBD"/>
</dbReference>
<dbReference type="SUPFAM" id="SSF53067">
    <property type="entry name" value="Actin-like ATPase domain"/>
    <property type="match status" value="1"/>
</dbReference>
<name>A0ABP9NHM0_9PSEU</name>
<organism evidence="2 3">
    <name type="scientific">Pseudonocardia adelaidensis</name>
    <dbReference type="NCBI Taxonomy" id="648754"/>
    <lineage>
        <taxon>Bacteria</taxon>
        <taxon>Bacillati</taxon>
        <taxon>Actinomycetota</taxon>
        <taxon>Actinomycetes</taxon>
        <taxon>Pseudonocardiales</taxon>
        <taxon>Pseudonocardiaceae</taxon>
        <taxon>Pseudonocardia</taxon>
    </lineage>
</organism>
<comment type="caution">
    <text evidence="2">The sequence shown here is derived from an EMBL/GenBank/DDBJ whole genome shotgun (WGS) entry which is preliminary data.</text>
</comment>
<dbReference type="PANTHER" id="PTHR18964:SF149">
    <property type="entry name" value="BIFUNCTIONAL UDP-N-ACETYLGLUCOSAMINE 2-EPIMERASE_N-ACETYLMANNOSAMINE KINASE"/>
    <property type="match status" value="1"/>
</dbReference>
<keyword evidence="3" id="KW-1185">Reference proteome</keyword>
<accession>A0ABP9NHM0</accession>
<evidence type="ECO:0000313" key="2">
    <source>
        <dbReference type="EMBL" id="GAA5115559.1"/>
    </source>
</evidence>
<evidence type="ECO:0000256" key="1">
    <source>
        <dbReference type="ARBA" id="ARBA00006479"/>
    </source>
</evidence>